<proteinExistence type="inferred from homology"/>
<dbReference type="InterPro" id="IPR005814">
    <property type="entry name" value="Aminotrans_3"/>
</dbReference>
<evidence type="ECO:0000313" key="5">
    <source>
        <dbReference type="Proteomes" id="UP000184295"/>
    </source>
</evidence>
<dbReference type="InterPro" id="IPR015422">
    <property type="entry name" value="PyrdxlP-dep_Trfase_small"/>
</dbReference>
<dbReference type="Pfam" id="PF00202">
    <property type="entry name" value="Aminotran_3"/>
    <property type="match status" value="1"/>
</dbReference>
<dbReference type="EMBL" id="FQUL01000048">
    <property type="protein sequence ID" value="SHE98205.1"/>
    <property type="molecule type" value="Genomic_DNA"/>
</dbReference>
<dbReference type="PANTHER" id="PTHR43713">
    <property type="entry name" value="GLUTAMATE-1-SEMIALDEHYDE 2,1-AMINOMUTASE"/>
    <property type="match status" value="1"/>
</dbReference>
<dbReference type="PANTHER" id="PTHR43713:SF3">
    <property type="entry name" value="GLUTAMATE-1-SEMIALDEHYDE 2,1-AMINOMUTASE 1, CHLOROPLASTIC-RELATED"/>
    <property type="match status" value="1"/>
</dbReference>
<dbReference type="InterPro" id="IPR015424">
    <property type="entry name" value="PyrdxlP-dep_Trfase"/>
</dbReference>
<keyword evidence="5" id="KW-1185">Reference proteome</keyword>
<dbReference type="AlphaFoldDB" id="A0A1M4XXN9"/>
<evidence type="ECO:0000256" key="1">
    <source>
        <dbReference type="ARBA" id="ARBA00001933"/>
    </source>
</evidence>
<comment type="cofactor">
    <cofactor evidence="1">
        <name>pyridoxal 5'-phosphate</name>
        <dbReference type="ChEBI" id="CHEBI:597326"/>
    </cofactor>
</comment>
<dbReference type="GO" id="GO:0030170">
    <property type="term" value="F:pyridoxal phosphate binding"/>
    <property type="evidence" value="ECO:0007669"/>
    <property type="project" value="InterPro"/>
</dbReference>
<dbReference type="Gene3D" id="3.90.1150.10">
    <property type="entry name" value="Aspartate Aminotransferase, domain 1"/>
    <property type="match status" value="1"/>
</dbReference>
<dbReference type="Proteomes" id="UP000184295">
    <property type="component" value="Unassembled WGS sequence"/>
</dbReference>
<gene>
    <name evidence="4" type="ORF">SAMN02745225_02172</name>
</gene>
<dbReference type="InterPro" id="IPR015421">
    <property type="entry name" value="PyrdxlP-dep_Trfase_major"/>
</dbReference>
<name>A0A1M4XXN9_9ACTN</name>
<dbReference type="GO" id="GO:0008483">
    <property type="term" value="F:transaminase activity"/>
    <property type="evidence" value="ECO:0007669"/>
    <property type="project" value="InterPro"/>
</dbReference>
<accession>A0A1M4XXN9</accession>
<protein>
    <submittedName>
        <fullName evidence="4">Glutamate-1-semialdehyde 2,1-aminomutase</fullName>
    </submittedName>
</protein>
<dbReference type="NCBIfam" id="NF005453">
    <property type="entry name" value="PRK07046.1"/>
    <property type="match status" value="1"/>
</dbReference>
<keyword evidence="2 3" id="KW-0663">Pyridoxal phosphate</keyword>
<dbReference type="Gene3D" id="3.40.640.10">
    <property type="entry name" value="Type I PLP-dependent aspartate aminotransferase-like (Major domain)"/>
    <property type="match status" value="1"/>
</dbReference>
<comment type="similarity">
    <text evidence="3">Belongs to the class-III pyridoxal-phosphate-dependent aminotransferase family.</text>
</comment>
<evidence type="ECO:0000256" key="3">
    <source>
        <dbReference type="RuleBase" id="RU003560"/>
    </source>
</evidence>
<dbReference type="STRING" id="1121881.SAMN02745225_02172"/>
<evidence type="ECO:0000256" key="2">
    <source>
        <dbReference type="ARBA" id="ARBA00022898"/>
    </source>
</evidence>
<dbReference type="SUPFAM" id="SSF53383">
    <property type="entry name" value="PLP-dependent transferases"/>
    <property type="match status" value="1"/>
</dbReference>
<organism evidence="4 5">
    <name type="scientific">Ferrithrix thermotolerans DSM 19514</name>
    <dbReference type="NCBI Taxonomy" id="1121881"/>
    <lineage>
        <taxon>Bacteria</taxon>
        <taxon>Bacillati</taxon>
        <taxon>Actinomycetota</taxon>
        <taxon>Acidimicrobiia</taxon>
        <taxon>Acidimicrobiales</taxon>
        <taxon>Acidimicrobiaceae</taxon>
        <taxon>Ferrithrix</taxon>
    </lineage>
</organism>
<reference evidence="5" key="1">
    <citation type="submission" date="2016-11" db="EMBL/GenBank/DDBJ databases">
        <authorList>
            <person name="Varghese N."/>
            <person name="Submissions S."/>
        </authorList>
    </citation>
    <scope>NUCLEOTIDE SEQUENCE [LARGE SCALE GENOMIC DNA]</scope>
    <source>
        <strain evidence="5">DSM 19514</strain>
    </source>
</reference>
<sequence length="455" mass="49017">MTGQYVYGDRVRLSKLVERETSIFSKRTSKSKEAFEQSRKVLLGGVPMSWMSKWSGGYPIFFKSARDSKISDLDGNIYVDFCLGDTGAMAGHSPGATVSAVIERVRDKGGITTMLPSLDAVNAASALSARFPLPYWQFTLSATDANRFALRFARQITGRSKVLVFSYCYHGTVDESFIVLDNGVPRSRTGNVGPAVDPTDTTVVVEFNDIEAVRRALSTYEIAAVLTEPALTNIGIVLPVAGFHEELRRLCSETSTLLIIDETHTFSAGYGGATELFGLDPDMITIGKSIGGGVPVGAYGVSDAVAERLLADQEADLVDTGGVGGTLAGNALSVAAVAATLEHVFTKEAFAKMIDLCATFEQGVTDAFFEFGAPFCAVRLGARIEYRFTPSPPLNGGESASYGDDLLDQYFHLYMANRGVLMTPFHNMALMAPTTTLEDVETHTNLFKEAVGELF</sequence>
<evidence type="ECO:0000313" key="4">
    <source>
        <dbReference type="EMBL" id="SHE98205.1"/>
    </source>
</evidence>